<evidence type="ECO:0000313" key="2">
    <source>
        <dbReference type="Proteomes" id="UP000606721"/>
    </source>
</evidence>
<dbReference type="RefSeq" id="WP_190383826.1">
    <property type="nucleotide sequence ID" value="NZ_JACJQT010000053.1"/>
</dbReference>
<gene>
    <name evidence="1" type="ORF">H6F99_18370</name>
</gene>
<accession>A0ABR8BZU5</accession>
<comment type="caution">
    <text evidence="1">The sequence shown here is derived from an EMBL/GenBank/DDBJ whole genome shotgun (WGS) entry which is preliminary data.</text>
</comment>
<name>A0ABR8BZU5_APHFL</name>
<organism evidence="1 2">
    <name type="scientific">Aphanizomenon flos-aquae FACHB-1040</name>
    <dbReference type="NCBI Taxonomy" id="2692887"/>
    <lineage>
        <taxon>Bacteria</taxon>
        <taxon>Bacillati</taxon>
        <taxon>Cyanobacteriota</taxon>
        <taxon>Cyanophyceae</taxon>
        <taxon>Nostocales</taxon>
        <taxon>Aphanizomenonaceae</taxon>
        <taxon>Aphanizomenon</taxon>
    </lineage>
</organism>
<evidence type="ECO:0000313" key="1">
    <source>
        <dbReference type="EMBL" id="MBD2280171.1"/>
    </source>
</evidence>
<reference evidence="1 2" key="1">
    <citation type="journal article" date="2020" name="ISME J.">
        <title>Comparative genomics reveals insights into cyanobacterial evolution and habitat adaptation.</title>
        <authorList>
            <person name="Chen M.Y."/>
            <person name="Teng W.K."/>
            <person name="Zhao L."/>
            <person name="Hu C.X."/>
            <person name="Zhou Y.K."/>
            <person name="Han B.P."/>
            <person name="Song L.R."/>
            <person name="Shu W.S."/>
        </authorList>
    </citation>
    <scope>NUCLEOTIDE SEQUENCE [LARGE SCALE GENOMIC DNA]</scope>
    <source>
        <strain evidence="1 2">FACHB-1040</strain>
    </source>
</reference>
<protein>
    <submittedName>
        <fullName evidence="1">DUF4435 domain-containing protein</fullName>
    </submittedName>
</protein>
<keyword evidence="2" id="KW-1185">Reference proteome</keyword>
<dbReference type="EMBL" id="JACJQT010000053">
    <property type="protein sequence ID" value="MBD2280171.1"/>
    <property type="molecule type" value="Genomic_DNA"/>
</dbReference>
<dbReference type="Proteomes" id="UP000606721">
    <property type="component" value="Unassembled WGS sequence"/>
</dbReference>
<proteinExistence type="predicted"/>
<sequence>MENEIRRTLDELVARYELEPDLRDIYVEGKTDKLFLEWFLRNRGIEDIAVYEIETVDISADKLFEPQLKDNKWFLINRSIEDIAVYEIETVDISAERLFELQLKDNNRSRVITLALYLQDKFPETTPHVICIADKDFDWLFDITYQCDLLFFTDYSCLEMYLFNETVLNKVLLLSLRISELTAINILNQLSKVLEDLFLIRAAKESLNINITMLDHFGKCCNWNKAKTEFQFDIETYIDKYLNKCSMRSEKSIFVAKIEELRIKAKELEDIRYKIHGHDFTELLYLYIKDFLRRELKSYNAEILAGTLLGSIDAEELSKETMFQSLLIRLTE</sequence>